<accession>A0A5C4S5J4</accession>
<comment type="caution">
    <text evidence="1">The sequence shown here is derived from an EMBL/GenBank/DDBJ whole genome shotgun (WGS) entry which is preliminary data.</text>
</comment>
<keyword evidence="2" id="KW-1185">Reference proteome</keyword>
<dbReference type="Proteomes" id="UP000308271">
    <property type="component" value="Unassembled WGS sequence"/>
</dbReference>
<evidence type="ECO:0000313" key="1">
    <source>
        <dbReference type="EMBL" id="TNJ38676.1"/>
    </source>
</evidence>
<proteinExistence type="predicted"/>
<protein>
    <submittedName>
        <fullName evidence="1">Uncharacterized protein</fullName>
    </submittedName>
</protein>
<sequence length="137" mass="16161">MFAMPRIDTFIGRSNKSALIDETEILFCPDGQYEIFAERVQKASNELLAKKIYGNILGENKKCFKYFEKIKVELVYHDKVEASEVICLTDKKGYWSFDFKKEYLENTLVLRILRDSQVIKQKEIDISLNKPFYEIEI</sequence>
<gene>
    <name evidence="1" type="ORF">FGF66_07995</name>
</gene>
<reference evidence="1 2" key="1">
    <citation type="submission" date="2019-05" db="EMBL/GenBank/DDBJ databases">
        <title>Draft Whole-Genome sequence of the green sulfur bacterium Chlorobaculum thiosulfatiphilum DSM 249.</title>
        <authorList>
            <person name="Meyer T.E."/>
            <person name="Kyndt J.A."/>
        </authorList>
    </citation>
    <scope>NUCLEOTIDE SEQUENCE [LARGE SCALE GENOMIC DNA]</scope>
    <source>
        <strain evidence="1 2">DSM 249</strain>
    </source>
</reference>
<dbReference type="EMBL" id="VDCH01000015">
    <property type="protein sequence ID" value="TNJ38676.1"/>
    <property type="molecule type" value="Genomic_DNA"/>
</dbReference>
<name>A0A5C4S5J4_CHLTI</name>
<evidence type="ECO:0000313" key="2">
    <source>
        <dbReference type="Proteomes" id="UP000308271"/>
    </source>
</evidence>
<dbReference type="OrthoDB" id="9782587at2"/>
<organism evidence="1 2">
    <name type="scientific">Chlorobaculum thiosulfatiphilum</name>
    <name type="common">Chlorobium limicola f.sp. thiosulfatophilum</name>
    <dbReference type="NCBI Taxonomy" id="115852"/>
    <lineage>
        <taxon>Bacteria</taxon>
        <taxon>Pseudomonadati</taxon>
        <taxon>Chlorobiota</taxon>
        <taxon>Chlorobiia</taxon>
        <taxon>Chlorobiales</taxon>
        <taxon>Chlorobiaceae</taxon>
        <taxon>Chlorobaculum</taxon>
    </lineage>
</organism>
<dbReference type="AlphaFoldDB" id="A0A5C4S5J4"/>